<feature type="region of interest" description="Disordered" evidence="1">
    <location>
        <begin position="61"/>
        <end position="152"/>
    </location>
</feature>
<protein>
    <submittedName>
        <fullName evidence="2">Uncharacterized protein</fullName>
    </submittedName>
</protein>
<dbReference type="Proteomes" id="UP000193467">
    <property type="component" value="Unassembled WGS sequence"/>
</dbReference>
<keyword evidence="3" id="KW-1185">Reference proteome</keyword>
<gene>
    <name evidence="2" type="ORF">BCR35DRAFT_300072</name>
</gene>
<feature type="compositionally biased region" description="Polar residues" evidence="1">
    <location>
        <begin position="79"/>
        <end position="95"/>
    </location>
</feature>
<organism evidence="2 3">
    <name type="scientific">Leucosporidium creatinivorum</name>
    <dbReference type="NCBI Taxonomy" id="106004"/>
    <lineage>
        <taxon>Eukaryota</taxon>
        <taxon>Fungi</taxon>
        <taxon>Dikarya</taxon>
        <taxon>Basidiomycota</taxon>
        <taxon>Pucciniomycotina</taxon>
        <taxon>Microbotryomycetes</taxon>
        <taxon>Leucosporidiales</taxon>
        <taxon>Leucosporidium</taxon>
    </lineage>
</organism>
<dbReference type="EMBL" id="MCGR01000005">
    <property type="protein sequence ID" value="ORY89665.1"/>
    <property type="molecule type" value="Genomic_DNA"/>
</dbReference>
<evidence type="ECO:0000256" key="1">
    <source>
        <dbReference type="SAM" id="MobiDB-lite"/>
    </source>
</evidence>
<dbReference type="AlphaFoldDB" id="A0A1Y2FZN8"/>
<feature type="compositionally biased region" description="Basic and acidic residues" evidence="1">
    <location>
        <begin position="67"/>
        <end position="78"/>
    </location>
</feature>
<evidence type="ECO:0000313" key="3">
    <source>
        <dbReference type="Proteomes" id="UP000193467"/>
    </source>
</evidence>
<feature type="compositionally biased region" description="Pro residues" evidence="1">
    <location>
        <begin position="111"/>
        <end position="123"/>
    </location>
</feature>
<evidence type="ECO:0000313" key="2">
    <source>
        <dbReference type="EMBL" id="ORY89665.1"/>
    </source>
</evidence>
<accession>A0A1Y2FZN8</accession>
<sequence>MGAEGLFGVTVHEPLRRGEGQESPVMYGYCNFQLEAEMYYAMGQLQERGVAAERDQWNYKTGKGKRTRDDSNGFHETPEQMSYSGRGQGGDLQTSYRDHLSFVPNGKLRCFPPPPPAPPPPVLQTPALAQTSPPPSTLTPLAFKSARKKAYR</sequence>
<comment type="caution">
    <text evidence="2">The sequence shown here is derived from an EMBL/GenBank/DDBJ whole genome shotgun (WGS) entry which is preliminary data.</text>
</comment>
<name>A0A1Y2FZN8_9BASI</name>
<feature type="non-terminal residue" evidence="2">
    <location>
        <position position="152"/>
    </location>
</feature>
<reference evidence="2 3" key="1">
    <citation type="submission" date="2016-07" db="EMBL/GenBank/DDBJ databases">
        <title>Pervasive Adenine N6-methylation of Active Genes in Fungi.</title>
        <authorList>
            <consortium name="DOE Joint Genome Institute"/>
            <person name="Mondo S.J."/>
            <person name="Dannebaum R.O."/>
            <person name="Kuo R.C."/>
            <person name="Labutti K."/>
            <person name="Haridas S."/>
            <person name="Kuo A."/>
            <person name="Salamov A."/>
            <person name="Ahrendt S.R."/>
            <person name="Lipzen A."/>
            <person name="Sullivan W."/>
            <person name="Andreopoulos W.B."/>
            <person name="Clum A."/>
            <person name="Lindquist E."/>
            <person name="Daum C."/>
            <person name="Ramamoorthy G.K."/>
            <person name="Gryganskyi A."/>
            <person name="Culley D."/>
            <person name="Magnuson J.K."/>
            <person name="James T.Y."/>
            <person name="O'Malley M.A."/>
            <person name="Stajich J.E."/>
            <person name="Spatafora J.W."/>
            <person name="Visel A."/>
            <person name="Grigoriev I.V."/>
        </authorList>
    </citation>
    <scope>NUCLEOTIDE SEQUENCE [LARGE SCALE GENOMIC DNA]</scope>
    <source>
        <strain evidence="2 3">62-1032</strain>
    </source>
</reference>
<dbReference type="InParanoid" id="A0A1Y2FZN8"/>
<proteinExistence type="predicted"/>